<protein>
    <recommendedName>
        <fullName evidence="2">Amidohydrolase-related domain-containing protein</fullName>
    </recommendedName>
</protein>
<feature type="non-terminal residue" evidence="1">
    <location>
        <position position="1"/>
    </location>
</feature>
<reference evidence="1" key="1">
    <citation type="submission" date="2018-05" db="EMBL/GenBank/DDBJ databases">
        <authorList>
            <person name="Lanie J.A."/>
            <person name="Ng W.-L."/>
            <person name="Kazmierczak K.M."/>
            <person name="Andrzejewski T.M."/>
            <person name="Davidsen T.M."/>
            <person name="Wayne K.J."/>
            <person name="Tettelin H."/>
            <person name="Glass J.I."/>
            <person name="Rusch D."/>
            <person name="Podicherti R."/>
            <person name="Tsui H.-C.T."/>
            <person name="Winkler M.E."/>
        </authorList>
    </citation>
    <scope>NUCLEOTIDE SEQUENCE</scope>
</reference>
<dbReference type="InterPro" id="IPR016195">
    <property type="entry name" value="Pol/histidinol_Pase-like"/>
</dbReference>
<gene>
    <name evidence="1" type="ORF">METZ01_LOCUS484987</name>
</gene>
<evidence type="ECO:0000313" key="1">
    <source>
        <dbReference type="EMBL" id="SVE32133.1"/>
    </source>
</evidence>
<accession>A0A383CJB6</accession>
<dbReference type="EMBL" id="UINC01209210">
    <property type="protein sequence ID" value="SVE32133.1"/>
    <property type="molecule type" value="Genomic_DNA"/>
</dbReference>
<evidence type="ECO:0008006" key="2">
    <source>
        <dbReference type="Google" id="ProtNLM"/>
    </source>
</evidence>
<dbReference type="SUPFAM" id="SSF89550">
    <property type="entry name" value="PHP domain-like"/>
    <property type="match status" value="1"/>
</dbReference>
<dbReference type="Gene3D" id="3.20.20.140">
    <property type="entry name" value="Metal-dependent hydrolases"/>
    <property type="match status" value="1"/>
</dbReference>
<sequence length="64" mass="6485">GHVAKIASNSGALTILDSDAHSPEDLLTVEHAINVALGAGLEPENVSTLLNNNPAVLLSKLGSD</sequence>
<proteinExistence type="predicted"/>
<dbReference type="AlphaFoldDB" id="A0A383CJB6"/>
<organism evidence="1">
    <name type="scientific">marine metagenome</name>
    <dbReference type="NCBI Taxonomy" id="408172"/>
    <lineage>
        <taxon>unclassified sequences</taxon>
        <taxon>metagenomes</taxon>
        <taxon>ecological metagenomes</taxon>
    </lineage>
</organism>
<name>A0A383CJB6_9ZZZZ</name>